<name>A0A3M9MPL9_9BACT</name>
<dbReference type="InterPro" id="IPR007791">
    <property type="entry name" value="DjlA_N"/>
</dbReference>
<reference evidence="3 4" key="1">
    <citation type="submission" date="2018-11" db="EMBL/GenBank/DDBJ databases">
        <title>Rufibacter latericius sp. nov., isolated from water in Baiyang Lake.</title>
        <authorList>
            <person name="Yang Y."/>
        </authorList>
    </citation>
    <scope>NUCLEOTIDE SEQUENCE [LARGE SCALE GENOMIC DNA]</scope>
    <source>
        <strain evidence="3 4">R-22-1c-1</strain>
    </source>
</reference>
<dbReference type="RefSeq" id="WP_123126819.1">
    <property type="nucleotide sequence ID" value="NZ_RJJD01000005.1"/>
</dbReference>
<feature type="domain" description="Co-chaperone DjlA N-terminal" evidence="2">
    <location>
        <begin position="67"/>
        <end position="124"/>
    </location>
</feature>
<keyword evidence="4" id="KW-1185">Reference proteome</keyword>
<evidence type="ECO:0000313" key="3">
    <source>
        <dbReference type="EMBL" id="RNI26813.1"/>
    </source>
</evidence>
<dbReference type="Gene3D" id="1.10.3680.10">
    <property type="entry name" value="TerB-like"/>
    <property type="match status" value="1"/>
</dbReference>
<dbReference type="EMBL" id="RJJD01000005">
    <property type="protein sequence ID" value="RNI26813.1"/>
    <property type="molecule type" value="Genomic_DNA"/>
</dbReference>
<dbReference type="AlphaFoldDB" id="A0A3M9MPL9"/>
<keyword evidence="1" id="KW-0812">Transmembrane</keyword>
<evidence type="ECO:0000256" key="1">
    <source>
        <dbReference type="SAM" id="Phobius"/>
    </source>
</evidence>
<evidence type="ECO:0000259" key="2">
    <source>
        <dbReference type="Pfam" id="PF05099"/>
    </source>
</evidence>
<dbReference type="Proteomes" id="UP000272117">
    <property type="component" value="Unassembled WGS sequence"/>
</dbReference>
<keyword evidence="1" id="KW-0472">Membrane</keyword>
<accession>A0A3M9MPL9</accession>
<proteinExistence type="predicted"/>
<feature type="transmembrane region" description="Helical" evidence="1">
    <location>
        <begin position="161"/>
        <end position="184"/>
    </location>
</feature>
<sequence length="283" mass="28943">MAEETTTLLKDYSDQEKGAYLGALATIASADGHVSEDEIQFLQLTSEAAELPENLQQEIISIAKNPSQISLQRCLDVLKGSPLRFSFITDIISFAKSDGQYTADEQQRIAEVSKYLGIDQKQFSILDQFVDKANQAQQQGEDPTSQSFLNKSGFGDMFKNSGISTGMVTGMLGVLAPIVISGMMNRRRGGYGGGYGGGMMGGGMGMGGGLGGLLGGLLGGGMGGGMMGRGGMYGGGRMGGLGSMASILGGLGGRRGYGSGMGGGGLGSLLGGILGGGRRGSGW</sequence>
<evidence type="ECO:0000313" key="4">
    <source>
        <dbReference type="Proteomes" id="UP000272117"/>
    </source>
</evidence>
<organism evidence="3 4">
    <name type="scientific">Rufibacter latericius</name>
    <dbReference type="NCBI Taxonomy" id="2487040"/>
    <lineage>
        <taxon>Bacteria</taxon>
        <taxon>Pseudomonadati</taxon>
        <taxon>Bacteroidota</taxon>
        <taxon>Cytophagia</taxon>
        <taxon>Cytophagales</taxon>
        <taxon>Hymenobacteraceae</taxon>
        <taxon>Rufibacter</taxon>
    </lineage>
</organism>
<dbReference type="OrthoDB" id="966148at2"/>
<comment type="caution">
    <text evidence="3">The sequence shown here is derived from an EMBL/GenBank/DDBJ whole genome shotgun (WGS) entry which is preliminary data.</text>
</comment>
<dbReference type="Pfam" id="PF05099">
    <property type="entry name" value="TerB"/>
    <property type="match status" value="1"/>
</dbReference>
<gene>
    <name evidence="3" type="ORF">EFB08_10015</name>
</gene>
<keyword evidence="1" id="KW-1133">Transmembrane helix</keyword>
<dbReference type="SUPFAM" id="SSF158682">
    <property type="entry name" value="TerB-like"/>
    <property type="match status" value="1"/>
</dbReference>
<feature type="transmembrane region" description="Helical" evidence="1">
    <location>
        <begin position="204"/>
        <end position="228"/>
    </location>
</feature>
<dbReference type="InterPro" id="IPR029024">
    <property type="entry name" value="TerB-like"/>
</dbReference>
<dbReference type="CDD" id="cd07177">
    <property type="entry name" value="terB_like"/>
    <property type="match status" value="1"/>
</dbReference>
<protein>
    <submittedName>
        <fullName evidence="3">TerB family tellurite resistance protein</fullName>
    </submittedName>
</protein>